<reference evidence="2" key="1">
    <citation type="submission" date="2015-10" db="EMBL/GenBank/DDBJ databases">
        <authorList>
            <person name="Martinez-Garcia P.J."/>
            <person name="Crepeau M.W."/>
            <person name="Puiu D."/>
            <person name="Gonzalez-Ibeas D."/>
            <person name="Whalen J."/>
            <person name="Stevens K."/>
            <person name="Paul R."/>
            <person name="Butterfield T."/>
            <person name="Britton M."/>
            <person name="Reagan R."/>
            <person name="Chakraborty S."/>
            <person name="Walawage S.L."/>
            <person name="Vasquez-Gross H.A."/>
            <person name="Cardeno C."/>
            <person name="Famula R."/>
            <person name="Pratt K."/>
            <person name="Kuruganti S."/>
            <person name="Aradhya M.K."/>
            <person name="Leslie C.A."/>
            <person name="Dandekar A.M."/>
            <person name="Salzberg S.L."/>
            <person name="Wegrzyn J.L."/>
            <person name="Langley C.H."/>
            <person name="Neale D.B."/>
        </authorList>
    </citation>
    <scope>NUCLEOTIDE SEQUENCE</scope>
    <source>
        <tissue evidence="2">Leaves</tissue>
    </source>
</reference>
<keyword evidence="1" id="KW-0472">Membrane</keyword>
<evidence type="ECO:0000256" key="1">
    <source>
        <dbReference type="SAM" id="Phobius"/>
    </source>
</evidence>
<keyword evidence="1" id="KW-0812">Transmembrane</keyword>
<gene>
    <name evidence="2" type="ORF">F2P56_007232</name>
</gene>
<accession>A0A833XR39</accession>
<organism evidence="2 3">
    <name type="scientific">Juglans regia</name>
    <name type="common">English walnut</name>
    <dbReference type="NCBI Taxonomy" id="51240"/>
    <lineage>
        <taxon>Eukaryota</taxon>
        <taxon>Viridiplantae</taxon>
        <taxon>Streptophyta</taxon>
        <taxon>Embryophyta</taxon>
        <taxon>Tracheophyta</taxon>
        <taxon>Spermatophyta</taxon>
        <taxon>Magnoliopsida</taxon>
        <taxon>eudicotyledons</taxon>
        <taxon>Gunneridae</taxon>
        <taxon>Pentapetalae</taxon>
        <taxon>rosids</taxon>
        <taxon>fabids</taxon>
        <taxon>Fagales</taxon>
        <taxon>Juglandaceae</taxon>
        <taxon>Juglans</taxon>
    </lineage>
</organism>
<dbReference type="AlphaFoldDB" id="A0A833XR39"/>
<evidence type="ECO:0000313" key="3">
    <source>
        <dbReference type="Proteomes" id="UP000619265"/>
    </source>
</evidence>
<comment type="caution">
    <text evidence="2">The sequence shown here is derived from an EMBL/GenBank/DDBJ whole genome shotgun (WGS) entry which is preliminary data.</text>
</comment>
<reference evidence="2" key="2">
    <citation type="submission" date="2020-03" db="EMBL/GenBank/DDBJ databases">
        <title>Walnut 2.0.</title>
        <authorList>
            <person name="Marrano A."/>
            <person name="Britton M."/>
            <person name="Zimin A.V."/>
            <person name="Zaini P.A."/>
            <person name="Workman R."/>
            <person name="Puiu D."/>
            <person name="Bianco L."/>
            <person name="Allen B.J."/>
            <person name="Troggio M."/>
            <person name="Leslie C.A."/>
            <person name="Timp W."/>
            <person name="Dendekar A."/>
            <person name="Salzberg S.L."/>
            <person name="Neale D.B."/>
        </authorList>
    </citation>
    <scope>NUCLEOTIDE SEQUENCE</scope>
    <source>
        <tissue evidence="2">Leaves</tissue>
    </source>
</reference>
<dbReference type="EMBL" id="LIHL02000003">
    <property type="protein sequence ID" value="KAF5475427.1"/>
    <property type="molecule type" value="Genomic_DNA"/>
</dbReference>
<evidence type="ECO:0000313" key="2">
    <source>
        <dbReference type="EMBL" id="KAF5475427.1"/>
    </source>
</evidence>
<protein>
    <submittedName>
        <fullName evidence="2">Uncharacterized protein</fullName>
    </submittedName>
</protein>
<sequence>MVLYWPSPKPSSHLIESTSIPEEPHTYTEASKFADWCAAMASEFEALQHNHTWILVPPHPTQNILGSKWAGLDYSESFSPIVKPVTIQLLLSIVVYVTVLCINWMFMTLFFTVI</sequence>
<dbReference type="Gramene" id="Jr03_17400_p1">
    <property type="protein sequence ID" value="cds.Jr03_17400_p1"/>
    <property type="gene ID" value="Jr03_17400"/>
</dbReference>
<keyword evidence="1" id="KW-1133">Transmembrane helix</keyword>
<dbReference type="Proteomes" id="UP000619265">
    <property type="component" value="Unassembled WGS sequence"/>
</dbReference>
<feature type="transmembrane region" description="Helical" evidence="1">
    <location>
        <begin position="87"/>
        <end position="113"/>
    </location>
</feature>
<proteinExistence type="predicted"/>
<name>A0A833XR39_JUGRE</name>